<dbReference type="InterPro" id="IPR036397">
    <property type="entry name" value="RNaseH_sf"/>
</dbReference>
<dbReference type="Gene3D" id="3.90.1600.10">
    <property type="entry name" value="Palm domain of DNA polymerase"/>
    <property type="match status" value="1"/>
</dbReference>
<dbReference type="EMBL" id="AP025739">
    <property type="protein sequence ID" value="BDI28508.1"/>
    <property type="molecule type" value="Genomic_DNA"/>
</dbReference>
<evidence type="ECO:0000256" key="6">
    <source>
        <dbReference type="ARBA" id="ARBA00023125"/>
    </source>
</evidence>
<gene>
    <name evidence="10" type="ORF">CCAX7_005590</name>
</gene>
<dbReference type="InterPro" id="IPR006134">
    <property type="entry name" value="DNA-dir_DNA_pol_B_multi_dom"/>
</dbReference>
<dbReference type="Gene3D" id="3.30.420.10">
    <property type="entry name" value="Ribonuclease H-like superfamily/Ribonuclease H"/>
    <property type="match status" value="1"/>
</dbReference>
<keyword evidence="11" id="KW-1185">Reference proteome</keyword>
<evidence type="ECO:0000259" key="9">
    <source>
        <dbReference type="Pfam" id="PF03104"/>
    </source>
</evidence>
<keyword evidence="3" id="KW-0808">Transferase</keyword>
<dbReference type="KEGG" id="ccot:CCAX7_005590"/>
<dbReference type="SUPFAM" id="SSF53098">
    <property type="entry name" value="Ribonuclease H-like"/>
    <property type="match status" value="1"/>
</dbReference>
<dbReference type="Pfam" id="PF03104">
    <property type="entry name" value="DNA_pol_B_exo1"/>
    <property type="match status" value="1"/>
</dbReference>
<dbReference type="PANTHER" id="PTHR10322">
    <property type="entry name" value="DNA POLYMERASE CATALYTIC SUBUNIT"/>
    <property type="match status" value="1"/>
</dbReference>
<dbReference type="Proteomes" id="UP000287394">
    <property type="component" value="Chromosome"/>
</dbReference>
<evidence type="ECO:0000256" key="5">
    <source>
        <dbReference type="ARBA" id="ARBA00022932"/>
    </source>
</evidence>
<evidence type="ECO:0000256" key="7">
    <source>
        <dbReference type="ARBA" id="ARBA00049244"/>
    </source>
</evidence>
<dbReference type="RefSeq" id="WP_165864529.1">
    <property type="nucleotide sequence ID" value="NZ_AP025739.1"/>
</dbReference>
<name>A0A402D392_9BACT</name>
<evidence type="ECO:0000259" key="8">
    <source>
        <dbReference type="Pfam" id="PF00136"/>
    </source>
</evidence>
<dbReference type="InterPro" id="IPR012337">
    <property type="entry name" value="RNaseH-like_sf"/>
</dbReference>
<dbReference type="GO" id="GO:0003887">
    <property type="term" value="F:DNA-directed DNA polymerase activity"/>
    <property type="evidence" value="ECO:0007669"/>
    <property type="project" value="UniProtKB-KW"/>
</dbReference>
<dbReference type="EC" id="2.7.7.7" evidence="2"/>
<sequence length="724" mass="81024">MSDAKFDQILRGADPRECIVALETGDRDATLFIRNADGVSQVSVPFVPWLITDSAQSFPGAEVTELEGEGHRFLTRFPSGWRAYQEAKRALRDTPQVSVMQYGSAAKQFLIAGGYTLFKGMAFDDVVRMQIDIETTSLDPMAVGAGIFLISISDTRGFQTVLSGTESSMLRELLAIVAERDPDVIEGHNFYSFDAPYILARCADLGVAPTFGRLGVPASVGMERNCAIGGNSRPYTPIYFHGRHILDTLFQVQRFDWAKAQLSSYGLKECAQTYGIAPPDRVYLDRSDIVEIYKADPEKVKTYALQDVQETGALAALVAPTEFYQTQMVPDTFQSVAVTGSGEKINSIFVREYLRQGRAIPKQKPSKPYPGGYTEVRVTGVIRPIVKADVESLYPSLMLVNKIAPASDSLGVFLPLLAELTNRRLEAKRKLKTAGEDTHEHHYWDGLQNSFKTLINSFYGYIGGPFYFNDFDAARRVTEAGQEIVKQIAADLETHGSRVIEIDTDGVYFQPPPDVRTPEEEYVYVDKIGSALPQGIRLAHDGSYAAMISLKMKNYVLEEHGGRKIFKGSSLRSRSDERYGRRFLNDAVDLLLADRLDDLAQLYKDLIVKIEADQMPIDQLAKRERVTEKFLNSEMRKRAAEAIKNADIKQGDFVALYQRADKSLALLEDYNHDADTEYYAAKLHKFASRLREAVGEDQFDTLFPKPLPIKKRPDPSQMTMDLFG</sequence>
<accession>A0A402D392</accession>
<keyword evidence="5" id="KW-0239">DNA-directed DNA polymerase</keyword>
<comment type="catalytic activity">
    <reaction evidence="7">
        <text>DNA(n) + a 2'-deoxyribonucleoside 5'-triphosphate = DNA(n+1) + diphosphate</text>
        <dbReference type="Rhea" id="RHEA:22508"/>
        <dbReference type="Rhea" id="RHEA-COMP:17339"/>
        <dbReference type="Rhea" id="RHEA-COMP:17340"/>
        <dbReference type="ChEBI" id="CHEBI:33019"/>
        <dbReference type="ChEBI" id="CHEBI:61560"/>
        <dbReference type="ChEBI" id="CHEBI:173112"/>
        <dbReference type="EC" id="2.7.7.7"/>
    </reaction>
</comment>
<dbReference type="InterPro" id="IPR043502">
    <property type="entry name" value="DNA/RNA_pol_sf"/>
</dbReference>
<reference evidence="10 11" key="1">
    <citation type="journal article" date="2019" name="Int. J. Syst. Evol. Microbiol.">
        <title>Capsulimonas corticalis gen. nov., sp. nov., an aerobic capsulated bacterium, of a novel bacterial order, Capsulimonadales ord. nov., of the class Armatimonadia of the phylum Armatimonadetes.</title>
        <authorList>
            <person name="Li J."/>
            <person name="Kudo C."/>
            <person name="Tonouchi A."/>
        </authorList>
    </citation>
    <scope>NUCLEOTIDE SEQUENCE [LARGE SCALE GENOMIC DNA]</scope>
    <source>
        <strain evidence="10 11">AX-7</strain>
    </source>
</reference>
<comment type="similarity">
    <text evidence="1">Belongs to the DNA polymerase type-B family.</text>
</comment>
<dbReference type="InterPro" id="IPR050240">
    <property type="entry name" value="DNA_pol_type-B"/>
</dbReference>
<dbReference type="PRINTS" id="PR00106">
    <property type="entry name" value="DNAPOLB"/>
</dbReference>
<organism evidence="10 11">
    <name type="scientific">Capsulimonas corticalis</name>
    <dbReference type="NCBI Taxonomy" id="2219043"/>
    <lineage>
        <taxon>Bacteria</taxon>
        <taxon>Bacillati</taxon>
        <taxon>Armatimonadota</taxon>
        <taxon>Armatimonadia</taxon>
        <taxon>Capsulimonadales</taxon>
        <taxon>Capsulimonadaceae</taxon>
        <taxon>Capsulimonas</taxon>
    </lineage>
</organism>
<evidence type="ECO:0000313" key="10">
    <source>
        <dbReference type="EMBL" id="BDI28508.1"/>
    </source>
</evidence>
<evidence type="ECO:0000256" key="1">
    <source>
        <dbReference type="ARBA" id="ARBA00005755"/>
    </source>
</evidence>
<keyword evidence="6" id="KW-0238">DNA-binding</keyword>
<proteinExistence type="inferred from homology"/>
<feature type="domain" description="DNA-directed DNA polymerase family B exonuclease" evidence="9">
    <location>
        <begin position="164"/>
        <end position="269"/>
    </location>
</feature>
<keyword evidence="4" id="KW-0548">Nucleotidyltransferase</keyword>
<feature type="domain" description="DNA-directed DNA polymerase family B multifunctional" evidence="8">
    <location>
        <begin position="411"/>
        <end position="649"/>
    </location>
</feature>
<dbReference type="InterPro" id="IPR023211">
    <property type="entry name" value="DNA_pol_palm_dom_sf"/>
</dbReference>
<dbReference type="SMART" id="SM00486">
    <property type="entry name" value="POLBc"/>
    <property type="match status" value="1"/>
</dbReference>
<dbReference type="InterPro" id="IPR006133">
    <property type="entry name" value="DNA-dir_DNA_pol_B_exonuc"/>
</dbReference>
<dbReference type="SUPFAM" id="SSF56672">
    <property type="entry name" value="DNA/RNA polymerases"/>
    <property type="match status" value="1"/>
</dbReference>
<dbReference type="AlphaFoldDB" id="A0A402D392"/>
<evidence type="ECO:0000256" key="2">
    <source>
        <dbReference type="ARBA" id="ARBA00012417"/>
    </source>
</evidence>
<evidence type="ECO:0000256" key="3">
    <source>
        <dbReference type="ARBA" id="ARBA00022679"/>
    </source>
</evidence>
<protein>
    <recommendedName>
        <fullName evidence="2">DNA-directed DNA polymerase</fullName>
        <ecNumber evidence="2">2.7.7.7</ecNumber>
    </recommendedName>
</protein>
<evidence type="ECO:0000256" key="4">
    <source>
        <dbReference type="ARBA" id="ARBA00022695"/>
    </source>
</evidence>
<dbReference type="GO" id="GO:0000166">
    <property type="term" value="F:nucleotide binding"/>
    <property type="evidence" value="ECO:0007669"/>
    <property type="project" value="InterPro"/>
</dbReference>
<dbReference type="GO" id="GO:0003677">
    <property type="term" value="F:DNA binding"/>
    <property type="evidence" value="ECO:0007669"/>
    <property type="project" value="UniProtKB-KW"/>
</dbReference>
<evidence type="ECO:0000313" key="11">
    <source>
        <dbReference type="Proteomes" id="UP000287394"/>
    </source>
</evidence>
<dbReference type="PANTHER" id="PTHR10322:SF23">
    <property type="entry name" value="DNA POLYMERASE DELTA CATALYTIC SUBUNIT"/>
    <property type="match status" value="1"/>
</dbReference>
<dbReference type="InterPro" id="IPR006172">
    <property type="entry name" value="DNA-dir_DNA_pol_B"/>
</dbReference>
<dbReference type="Pfam" id="PF00136">
    <property type="entry name" value="DNA_pol_B"/>
    <property type="match status" value="1"/>
</dbReference>